<evidence type="ECO:0000313" key="4">
    <source>
        <dbReference type="EMBL" id="KAK7195721.1"/>
    </source>
</evidence>
<feature type="domain" description="RING-type" evidence="3">
    <location>
        <begin position="151"/>
        <end position="211"/>
    </location>
</feature>
<dbReference type="Gene3D" id="3.30.40.10">
    <property type="entry name" value="Zinc/RING finger domain, C3HC4 (zinc finger)"/>
    <property type="match status" value="2"/>
</dbReference>
<keyword evidence="5" id="KW-1185">Reference proteome</keyword>
<dbReference type="SUPFAM" id="SSF57850">
    <property type="entry name" value="RING/U-box"/>
    <property type="match status" value="2"/>
</dbReference>
<keyword evidence="1" id="KW-0862">Zinc</keyword>
<dbReference type="Proteomes" id="UP001430356">
    <property type="component" value="Unassembled WGS sequence"/>
</dbReference>
<sequence length="525" mass="54942">MAETRELPSLGPPVATWGSRQSLSRVSRNARQDKLGLWSAVALQEHFTLTGAGGGLHLPPSRTSAIVAAASHSPVHRGGGGGSDRPSPLSSVSGASRHAQRLTLAQRMGLVPGPPPPPSADDWRAVVHRALAREQHAAGDAGPHDAHASVCPICQLGYAATGDEGQVILSCSHVFHAQCFRAFERCIRAQQRADAVGIAEMAAPLACPVCRTQHYHKRVFFEGKALAQRAAIVKAQAIVRGHLARRAYTTARLSSNAEFRTRFVQERLARLSAAWETFCASQEQSRAVVLAALAVQQQAARAACLSEEAWAGLWTRVVNGSSSPSSSARAATPSASAVVLQCPICLERIRCRQCPGTRVGSRGGGAHGPVGAEAVSALRLAYEARQAAKRLPALEPKTATTAPKAPAAATGAALSSKSVKGRRAPPRHPPQSREAAATHDPAPTPTSAALLTSLESGGAGDGAGVPPQSGVLLSCGHYFHAACIGCYERFNERTVAERAERAGPATVVVANRCPICRSGYAKHPL</sequence>
<evidence type="ECO:0000259" key="3">
    <source>
        <dbReference type="PROSITE" id="PS50089"/>
    </source>
</evidence>
<feature type="region of interest" description="Disordered" evidence="2">
    <location>
        <begin position="393"/>
        <end position="462"/>
    </location>
</feature>
<dbReference type="AlphaFoldDB" id="A0AAW0EPZ3"/>
<evidence type="ECO:0000256" key="2">
    <source>
        <dbReference type="SAM" id="MobiDB-lite"/>
    </source>
</evidence>
<proteinExistence type="predicted"/>
<dbReference type="InterPro" id="IPR001841">
    <property type="entry name" value="Znf_RING"/>
</dbReference>
<dbReference type="GO" id="GO:0008270">
    <property type="term" value="F:zinc ion binding"/>
    <property type="evidence" value="ECO:0007669"/>
    <property type="project" value="UniProtKB-KW"/>
</dbReference>
<organism evidence="4 5">
    <name type="scientific">Novymonas esmeraldas</name>
    <dbReference type="NCBI Taxonomy" id="1808958"/>
    <lineage>
        <taxon>Eukaryota</taxon>
        <taxon>Discoba</taxon>
        <taxon>Euglenozoa</taxon>
        <taxon>Kinetoplastea</taxon>
        <taxon>Metakinetoplastina</taxon>
        <taxon>Trypanosomatida</taxon>
        <taxon>Trypanosomatidae</taxon>
        <taxon>Novymonas</taxon>
    </lineage>
</organism>
<evidence type="ECO:0000313" key="5">
    <source>
        <dbReference type="Proteomes" id="UP001430356"/>
    </source>
</evidence>
<name>A0AAW0EPZ3_9TRYP</name>
<keyword evidence="1" id="KW-0863">Zinc-finger</keyword>
<dbReference type="PANTHER" id="PTHR14991:SF0">
    <property type="entry name" value="RING FINGER PROTEIN 32"/>
    <property type="match status" value="1"/>
</dbReference>
<dbReference type="PROSITE" id="PS50096">
    <property type="entry name" value="IQ"/>
    <property type="match status" value="1"/>
</dbReference>
<keyword evidence="1" id="KW-0479">Metal-binding</keyword>
<gene>
    <name evidence="4" type="ORF">NESM_000502400</name>
</gene>
<dbReference type="InterPro" id="IPR042862">
    <property type="entry name" value="RNF32"/>
</dbReference>
<dbReference type="SMART" id="SM00184">
    <property type="entry name" value="RING"/>
    <property type="match status" value="2"/>
</dbReference>
<dbReference type="PANTHER" id="PTHR14991">
    <property type="entry name" value="RING FINGER PROTEIN 32"/>
    <property type="match status" value="1"/>
</dbReference>
<accession>A0AAW0EPZ3</accession>
<protein>
    <submittedName>
        <fullName evidence="4">Ring finger domain containing protein</fullName>
    </submittedName>
</protein>
<dbReference type="PROSITE" id="PS50089">
    <property type="entry name" value="ZF_RING_2"/>
    <property type="match status" value="1"/>
</dbReference>
<reference evidence="4 5" key="1">
    <citation type="journal article" date="2021" name="MBio">
        <title>A New Model Trypanosomatid, Novymonas esmeraldas: Genomic Perception of Its 'Candidatus Pandoraea novymonadis' Endosymbiont.</title>
        <authorList>
            <person name="Zakharova A."/>
            <person name="Saura A."/>
            <person name="Butenko A."/>
            <person name="Podesvova L."/>
            <person name="Warmusova S."/>
            <person name="Kostygov A.Y."/>
            <person name="Nenarokova A."/>
            <person name="Lukes J."/>
            <person name="Opperdoes F.R."/>
            <person name="Yurchenko V."/>
        </authorList>
    </citation>
    <scope>NUCLEOTIDE SEQUENCE [LARGE SCALE GENOMIC DNA]</scope>
    <source>
        <strain evidence="4 5">E262AT.01</strain>
    </source>
</reference>
<comment type="caution">
    <text evidence="4">The sequence shown here is derived from an EMBL/GenBank/DDBJ whole genome shotgun (WGS) entry which is preliminary data.</text>
</comment>
<feature type="compositionally biased region" description="Low complexity" evidence="2">
    <location>
        <begin position="393"/>
        <end position="418"/>
    </location>
</feature>
<feature type="compositionally biased region" description="Low complexity" evidence="2">
    <location>
        <begin position="438"/>
        <end position="449"/>
    </location>
</feature>
<dbReference type="EMBL" id="JAECZO010000060">
    <property type="protein sequence ID" value="KAK7195721.1"/>
    <property type="molecule type" value="Genomic_DNA"/>
</dbReference>
<feature type="region of interest" description="Disordered" evidence="2">
    <location>
        <begin position="71"/>
        <end position="98"/>
    </location>
</feature>
<dbReference type="InterPro" id="IPR013083">
    <property type="entry name" value="Znf_RING/FYVE/PHD"/>
</dbReference>
<evidence type="ECO:0000256" key="1">
    <source>
        <dbReference type="PROSITE-ProRule" id="PRU00175"/>
    </source>
</evidence>